<sequence length="406" mass="44211">MEAALRRGDFPLFPPSGFSIHQELFPVPSFSMRTKRLCKERLCLMEFWVGHKGILCKRKTGNESLAEDLRSEPLTENHPPSCNASNAPNDLIIICDQSPRDKLPRHEATPPTGLQNNPIDTAAVSCAVELEACSNGRRISKQTTAGCSDRCSRSESGLYLQRVQTFYIQCSDRITEDPPGDPLLGTRCYQNKKYKNEHAAPELFCDTAVKRQAGGEEPSCSVGVRHVAPGVAPGRAALPLAGAAQGCDARRRHLLLRRQLRAGELLLRMRRRRMVVLVMVSSSNKPRLLMNSVFPPGSCCTDGAGDDVLELAGSLSSSRGSGQVQDRGRERGSNSGSISTGCGGVEANISLLEDFLFLVEVVSEPGNVFPLLLDGQEGVSGQTGHHELHEVTHWSLTGKTLLQVFL</sequence>
<dbReference type="AlphaFoldDB" id="A0A4Z2I3Z1"/>
<evidence type="ECO:0000313" key="3">
    <source>
        <dbReference type="Proteomes" id="UP000314294"/>
    </source>
</evidence>
<dbReference type="EMBL" id="SRLO01000136">
    <property type="protein sequence ID" value="TNN72540.1"/>
    <property type="molecule type" value="Genomic_DNA"/>
</dbReference>
<proteinExistence type="predicted"/>
<reference evidence="2 3" key="1">
    <citation type="submission" date="2019-03" db="EMBL/GenBank/DDBJ databases">
        <title>First draft genome of Liparis tanakae, snailfish: a comprehensive survey of snailfish specific genes.</title>
        <authorList>
            <person name="Kim W."/>
            <person name="Song I."/>
            <person name="Jeong J.-H."/>
            <person name="Kim D."/>
            <person name="Kim S."/>
            <person name="Ryu S."/>
            <person name="Song J.Y."/>
            <person name="Lee S.K."/>
        </authorList>
    </citation>
    <scope>NUCLEOTIDE SEQUENCE [LARGE SCALE GENOMIC DNA]</scope>
    <source>
        <tissue evidence="2">Muscle</tissue>
    </source>
</reference>
<organism evidence="2 3">
    <name type="scientific">Liparis tanakae</name>
    <name type="common">Tanaka's snailfish</name>
    <dbReference type="NCBI Taxonomy" id="230148"/>
    <lineage>
        <taxon>Eukaryota</taxon>
        <taxon>Metazoa</taxon>
        <taxon>Chordata</taxon>
        <taxon>Craniata</taxon>
        <taxon>Vertebrata</taxon>
        <taxon>Euteleostomi</taxon>
        <taxon>Actinopterygii</taxon>
        <taxon>Neopterygii</taxon>
        <taxon>Teleostei</taxon>
        <taxon>Neoteleostei</taxon>
        <taxon>Acanthomorphata</taxon>
        <taxon>Eupercaria</taxon>
        <taxon>Perciformes</taxon>
        <taxon>Cottioidei</taxon>
        <taxon>Cottales</taxon>
        <taxon>Liparidae</taxon>
        <taxon>Liparis</taxon>
    </lineage>
</organism>
<dbReference type="Proteomes" id="UP000314294">
    <property type="component" value="Unassembled WGS sequence"/>
</dbReference>
<name>A0A4Z2I3Z1_9TELE</name>
<evidence type="ECO:0000313" key="2">
    <source>
        <dbReference type="EMBL" id="TNN72540.1"/>
    </source>
</evidence>
<keyword evidence="3" id="KW-1185">Reference proteome</keyword>
<comment type="caution">
    <text evidence="2">The sequence shown here is derived from an EMBL/GenBank/DDBJ whole genome shotgun (WGS) entry which is preliminary data.</text>
</comment>
<feature type="region of interest" description="Disordered" evidence="1">
    <location>
        <begin position="314"/>
        <end position="339"/>
    </location>
</feature>
<protein>
    <submittedName>
        <fullName evidence="2">Uncharacterized protein</fullName>
    </submittedName>
</protein>
<gene>
    <name evidence="2" type="ORF">EYF80_017316</name>
</gene>
<accession>A0A4Z2I3Z1</accession>
<evidence type="ECO:0000256" key="1">
    <source>
        <dbReference type="SAM" id="MobiDB-lite"/>
    </source>
</evidence>